<name>A0A9D1N9W8_9FIRM</name>
<dbReference type="GO" id="GO:0005886">
    <property type="term" value="C:plasma membrane"/>
    <property type="evidence" value="ECO:0007669"/>
    <property type="project" value="UniProtKB-SubCell"/>
</dbReference>
<keyword evidence="6 7" id="KW-0472">Membrane</keyword>
<reference evidence="9" key="1">
    <citation type="submission" date="2020-10" db="EMBL/GenBank/DDBJ databases">
        <authorList>
            <person name="Gilroy R."/>
        </authorList>
    </citation>
    <scope>NUCLEOTIDE SEQUENCE</scope>
    <source>
        <strain evidence="9">10406</strain>
    </source>
</reference>
<dbReference type="CDD" id="cd06261">
    <property type="entry name" value="TM_PBP2"/>
    <property type="match status" value="1"/>
</dbReference>
<comment type="caution">
    <text evidence="9">The sequence shown here is derived from an EMBL/GenBank/DDBJ whole genome shotgun (WGS) entry which is preliminary data.</text>
</comment>
<evidence type="ECO:0000256" key="7">
    <source>
        <dbReference type="RuleBase" id="RU363032"/>
    </source>
</evidence>
<dbReference type="InterPro" id="IPR035906">
    <property type="entry name" value="MetI-like_sf"/>
</dbReference>
<dbReference type="Proteomes" id="UP000886857">
    <property type="component" value="Unassembled WGS sequence"/>
</dbReference>
<dbReference type="AlphaFoldDB" id="A0A9D1N9W8"/>
<dbReference type="PROSITE" id="PS50928">
    <property type="entry name" value="ABC_TM1"/>
    <property type="match status" value="1"/>
</dbReference>
<evidence type="ECO:0000256" key="2">
    <source>
        <dbReference type="ARBA" id="ARBA00022448"/>
    </source>
</evidence>
<protein>
    <submittedName>
        <fullName evidence="9">ABC transporter permease subunit</fullName>
    </submittedName>
</protein>
<dbReference type="InterPro" id="IPR000515">
    <property type="entry name" value="MetI-like"/>
</dbReference>
<feature type="transmembrane region" description="Helical" evidence="7">
    <location>
        <begin position="20"/>
        <end position="39"/>
    </location>
</feature>
<dbReference type="Gene3D" id="1.10.3720.10">
    <property type="entry name" value="MetI-like"/>
    <property type="match status" value="1"/>
</dbReference>
<feature type="domain" description="ABC transmembrane type-1" evidence="8">
    <location>
        <begin position="73"/>
        <end position="249"/>
    </location>
</feature>
<feature type="transmembrane region" description="Helical" evidence="7">
    <location>
        <begin position="231"/>
        <end position="252"/>
    </location>
</feature>
<evidence type="ECO:0000256" key="5">
    <source>
        <dbReference type="ARBA" id="ARBA00022989"/>
    </source>
</evidence>
<keyword evidence="5 7" id="KW-1133">Transmembrane helix</keyword>
<proteinExistence type="inferred from homology"/>
<dbReference type="GO" id="GO:0055085">
    <property type="term" value="P:transmembrane transport"/>
    <property type="evidence" value="ECO:0007669"/>
    <property type="project" value="InterPro"/>
</dbReference>
<dbReference type="EMBL" id="DVOE01000080">
    <property type="protein sequence ID" value="HIU99236.1"/>
    <property type="molecule type" value="Genomic_DNA"/>
</dbReference>
<comment type="similarity">
    <text evidence="7">Belongs to the binding-protein-dependent transport system permease family.</text>
</comment>
<reference evidence="9" key="2">
    <citation type="journal article" date="2021" name="PeerJ">
        <title>Extensive microbial diversity within the chicken gut microbiome revealed by metagenomics and culture.</title>
        <authorList>
            <person name="Gilroy R."/>
            <person name="Ravi A."/>
            <person name="Getino M."/>
            <person name="Pursley I."/>
            <person name="Horton D.L."/>
            <person name="Alikhan N.F."/>
            <person name="Baker D."/>
            <person name="Gharbi K."/>
            <person name="Hall N."/>
            <person name="Watson M."/>
            <person name="Adriaenssens E.M."/>
            <person name="Foster-Nyarko E."/>
            <person name="Jarju S."/>
            <person name="Secka A."/>
            <person name="Antonio M."/>
            <person name="Oren A."/>
            <person name="Chaudhuri R.R."/>
            <person name="La Ragione R."/>
            <person name="Hildebrand F."/>
            <person name="Pallen M.J."/>
        </authorList>
    </citation>
    <scope>NUCLEOTIDE SEQUENCE</scope>
    <source>
        <strain evidence="9">10406</strain>
    </source>
</reference>
<feature type="transmembrane region" description="Helical" evidence="7">
    <location>
        <begin position="132"/>
        <end position="153"/>
    </location>
</feature>
<dbReference type="PANTHER" id="PTHR30151:SF0">
    <property type="entry name" value="ABC TRANSPORTER PERMEASE PROTEIN MJ0413-RELATED"/>
    <property type="match status" value="1"/>
</dbReference>
<gene>
    <name evidence="9" type="ORF">IAC73_05285</name>
</gene>
<evidence type="ECO:0000256" key="4">
    <source>
        <dbReference type="ARBA" id="ARBA00022692"/>
    </source>
</evidence>
<evidence type="ECO:0000256" key="3">
    <source>
        <dbReference type="ARBA" id="ARBA00022475"/>
    </source>
</evidence>
<dbReference type="Pfam" id="PF00528">
    <property type="entry name" value="BPD_transp_1"/>
    <property type="match status" value="1"/>
</dbReference>
<keyword evidence="4 7" id="KW-0812">Transmembrane</keyword>
<comment type="subcellular location">
    <subcellularLocation>
        <location evidence="1 7">Cell membrane</location>
        <topology evidence="1 7">Multi-pass membrane protein</topology>
    </subcellularLocation>
</comment>
<evidence type="ECO:0000259" key="8">
    <source>
        <dbReference type="PROSITE" id="PS50928"/>
    </source>
</evidence>
<dbReference type="SUPFAM" id="SSF161098">
    <property type="entry name" value="MetI-like"/>
    <property type="match status" value="1"/>
</dbReference>
<evidence type="ECO:0000313" key="9">
    <source>
        <dbReference type="EMBL" id="HIU99236.1"/>
    </source>
</evidence>
<sequence length="260" mass="27384">MKNKLPIAASTLKRVAGNIFYPVLALGIILAVWATAAAIKGNPLVLPMPGEVLESFFTLGASEGFWRAVGMSLLRTLICFMISLAAAAVLAVLAALWKPVHKTLAPIVGFLRAAPTVAVILVLYAFMPGRMLAVAVGFLIAFPLLYAELYAALAGVDPELAEMAKVYRVHRADIVTHLYLPAAADSLLASGGAALSLTLKVVVAAEILTSVAGSIGSEIKQASQIFEVTELFAWTLVAIVFSLALEGVVALARSATRRRT</sequence>
<feature type="transmembrane region" description="Helical" evidence="7">
    <location>
        <begin position="77"/>
        <end position="97"/>
    </location>
</feature>
<evidence type="ECO:0000256" key="1">
    <source>
        <dbReference type="ARBA" id="ARBA00004651"/>
    </source>
</evidence>
<dbReference type="PANTHER" id="PTHR30151">
    <property type="entry name" value="ALKANE SULFONATE ABC TRANSPORTER-RELATED, MEMBRANE SUBUNIT"/>
    <property type="match status" value="1"/>
</dbReference>
<keyword evidence="3" id="KW-1003">Cell membrane</keyword>
<keyword evidence="2 7" id="KW-0813">Transport</keyword>
<evidence type="ECO:0000313" key="10">
    <source>
        <dbReference type="Proteomes" id="UP000886857"/>
    </source>
</evidence>
<feature type="transmembrane region" description="Helical" evidence="7">
    <location>
        <begin position="103"/>
        <end position="125"/>
    </location>
</feature>
<evidence type="ECO:0000256" key="6">
    <source>
        <dbReference type="ARBA" id="ARBA00023136"/>
    </source>
</evidence>
<accession>A0A9D1N9W8</accession>
<organism evidence="9 10">
    <name type="scientific">Candidatus Limadaptatus stercoripullorum</name>
    <dbReference type="NCBI Taxonomy" id="2840846"/>
    <lineage>
        <taxon>Bacteria</taxon>
        <taxon>Bacillati</taxon>
        <taxon>Bacillota</taxon>
        <taxon>Clostridia</taxon>
        <taxon>Eubacteriales</taxon>
        <taxon>Candidatus Limadaptatus</taxon>
    </lineage>
</organism>